<reference evidence="3" key="1">
    <citation type="journal article" date="2019" name="BMC Genomics">
        <title>A new reference genome for Sorghum bicolor reveals high levels of sequence similarity between sweet and grain genotypes: implications for the genetics of sugar metabolism.</title>
        <authorList>
            <person name="Cooper E.A."/>
            <person name="Brenton Z.W."/>
            <person name="Flinn B.S."/>
            <person name="Jenkins J."/>
            <person name="Shu S."/>
            <person name="Flowers D."/>
            <person name="Luo F."/>
            <person name="Wang Y."/>
            <person name="Xia P."/>
            <person name="Barry K."/>
            <person name="Daum C."/>
            <person name="Lipzen A."/>
            <person name="Yoshinaga Y."/>
            <person name="Schmutz J."/>
            <person name="Saski C."/>
            <person name="Vermerris W."/>
            <person name="Kresovich S."/>
        </authorList>
    </citation>
    <scope>NUCLEOTIDE SEQUENCE</scope>
</reference>
<gene>
    <name evidence="3" type="ORF">BDA96_04G030700</name>
</gene>
<dbReference type="AlphaFoldDB" id="A0A921UH89"/>
<dbReference type="PANTHER" id="PTHR35761">
    <property type="entry name" value="ATR INTERACTING PROTEIN"/>
    <property type="match status" value="1"/>
</dbReference>
<dbReference type="EMBL" id="CM027683">
    <property type="protein sequence ID" value="KAG0531534.1"/>
    <property type="molecule type" value="Genomic_DNA"/>
</dbReference>
<dbReference type="PANTHER" id="PTHR35761:SF1">
    <property type="entry name" value="PROTEIN SENSITIVE TO UV 2"/>
    <property type="match status" value="1"/>
</dbReference>
<dbReference type="Proteomes" id="UP000807115">
    <property type="component" value="Chromosome 4"/>
</dbReference>
<comment type="caution">
    <text evidence="3">The sequence shown here is derived from an EMBL/GenBank/DDBJ whole genome shotgun (WGS) entry which is preliminary data.</text>
</comment>
<sequence length="831" mass="91560">MEGGSAGTDGGLDDDWDAAFIIELIDTVDELDASRNPNPTPTPTPAPAPIPTCGPSAATPDSYLPAAPHPSPPLRFSPPPRLSERPPLPPPAAAASARDACGFSPPRVLSQAGRGFSPTRDLSQPQAPEEGSLAIVAVSGSAGDQRFVGTGVGAERDREARELERLKRDLNRVSEQVKKLKNECTELRKDKTKKDLQIKAKEAEIQNLKKANVSSSKDICSAGMDIDQSFHTPANGALHAGGSSRTSTRRTYKMNGKDKDVHSLRDDLYLKEGHQTDLPEALELRCRTMTDNGTSTSGVVSLEENTHFEQRSITCKEIKAIGVQTDKRSDNEHFECNKVLVEHISSNLRAMWGMSSNSLSRGNLISKIIVSCSEEILSLLQCTRLSDNCEPSYEPSSSMNEAISQVYDMFIKMNSGRISIQTFLEALLNLCAFDNTAIVGRTLRVLLRVLQHLLHHGAKSSGRNNVSVEPYVNIHTENNHKDCLTLLSPLDADDLLQQHNMFLPFTLWSSLFTAMLQIGVKYSEETIRTDALSIMILIVRSTDPKEERHKFGFTSVMTRLHLLMQKGNGLLVKKHSVRLLFLLLNCPVMLKLLCSGGKDGSEQMESEACENNRSKELISSVLADLSDCLTSEATCSLVSYLALLVIHSRWKSAFTFSQILLVCPHGLNIVMVFHLSPINKRRCMGIELCRLVIILLAYIASSGKLGYEVLLGPVNARGASFLEMIMEVLASQMQYETQELLKERCLVMREALILLNRLASHTNYSKPTLEMLTRSKICATLTIDVANRLPQIQMANDLAELAQKFRSRVYAFLEEKPLAVEGSSLGASNKS</sequence>
<feature type="compositionally biased region" description="Pro residues" evidence="2">
    <location>
        <begin position="38"/>
        <end position="52"/>
    </location>
</feature>
<accession>A0A921UH89</accession>
<evidence type="ECO:0000256" key="1">
    <source>
        <dbReference type="SAM" id="Coils"/>
    </source>
</evidence>
<keyword evidence="1" id="KW-0175">Coiled coil</keyword>
<evidence type="ECO:0000313" key="3">
    <source>
        <dbReference type="EMBL" id="KAG0531534.1"/>
    </source>
</evidence>
<feature type="coiled-coil region" evidence="1">
    <location>
        <begin position="156"/>
        <end position="218"/>
    </location>
</feature>
<organism evidence="3 4">
    <name type="scientific">Sorghum bicolor</name>
    <name type="common">Sorghum</name>
    <name type="synonym">Sorghum vulgare</name>
    <dbReference type="NCBI Taxonomy" id="4558"/>
    <lineage>
        <taxon>Eukaryota</taxon>
        <taxon>Viridiplantae</taxon>
        <taxon>Streptophyta</taxon>
        <taxon>Embryophyta</taxon>
        <taxon>Tracheophyta</taxon>
        <taxon>Spermatophyta</taxon>
        <taxon>Magnoliopsida</taxon>
        <taxon>Liliopsida</taxon>
        <taxon>Poales</taxon>
        <taxon>Poaceae</taxon>
        <taxon>PACMAD clade</taxon>
        <taxon>Panicoideae</taxon>
        <taxon>Andropogonodae</taxon>
        <taxon>Andropogoneae</taxon>
        <taxon>Sorghinae</taxon>
        <taxon>Sorghum</taxon>
    </lineage>
</organism>
<proteinExistence type="predicted"/>
<evidence type="ECO:0000256" key="2">
    <source>
        <dbReference type="SAM" id="MobiDB-lite"/>
    </source>
</evidence>
<feature type="compositionally biased region" description="Pro residues" evidence="2">
    <location>
        <begin position="67"/>
        <end position="92"/>
    </location>
</feature>
<dbReference type="GO" id="GO:0006974">
    <property type="term" value="P:DNA damage response"/>
    <property type="evidence" value="ECO:0007669"/>
    <property type="project" value="InterPro"/>
</dbReference>
<reference evidence="3" key="2">
    <citation type="submission" date="2020-10" db="EMBL/GenBank/DDBJ databases">
        <authorList>
            <person name="Cooper E.A."/>
            <person name="Brenton Z.W."/>
            <person name="Flinn B.S."/>
            <person name="Jenkins J."/>
            <person name="Shu S."/>
            <person name="Flowers D."/>
            <person name="Luo F."/>
            <person name="Wang Y."/>
            <person name="Xia P."/>
            <person name="Barry K."/>
            <person name="Daum C."/>
            <person name="Lipzen A."/>
            <person name="Yoshinaga Y."/>
            <person name="Schmutz J."/>
            <person name="Saski C."/>
            <person name="Vermerris W."/>
            <person name="Kresovich S."/>
        </authorList>
    </citation>
    <scope>NUCLEOTIDE SEQUENCE</scope>
</reference>
<evidence type="ECO:0008006" key="5">
    <source>
        <dbReference type="Google" id="ProtNLM"/>
    </source>
</evidence>
<feature type="region of interest" description="Disordered" evidence="2">
    <location>
        <begin position="30"/>
        <end position="127"/>
    </location>
</feature>
<dbReference type="InterPro" id="IPR044952">
    <property type="entry name" value="SUV2"/>
</dbReference>
<name>A0A921UH89_SORBI</name>
<evidence type="ECO:0000313" key="4">
    <source>
        <dbReference type="Proteomes" id="UP000807115"/>
    </source>
</evidence>
<protein>
    <recommendedName>
        <fullName evidence="5">Protein dimerizations</fullName>
    </recommendedName>
</protein>